<dbReference type="InterPro" id="IPR017896">
    <property type="entry name" value="4Fe4S_Fe-S-bd"/>
</dbReference>
<evidence type="ECO:0000313" key="7">
    <source>
        <dbReference type="Proteomes" id="UP001222800"/>
    </source>
</evidence>
<keyword evidence="2" id="KW-0479">Metal-binding</keyword>
<dbReference type="PROSITE" id="PS51379">
    <property type="entry name" value="4FE4S_FER_2"/>
    <property type="match status" value="3"/>
</dbReference>
<proteinExistence type="predicted"/>
<keyword evidence="1" id="KW-0004">4Fe-4S</keyword>
<dbReference type="Proteomes" id="UP001222800">
    <property type="component" value="Chromosome"/>
</dbReference>
<evidence type="ECO:0000256" key="4">
    <source>
        <dbReference type="ARBA" id="ARBA00023014"/>
    </source>
</evidence>
<evidence type="ECO:0000256" key="1">
    <source>
        <dbReference type="ARBA" id="ARBA00022485"/>
    </source>
</evidence>
<reference evidence="6 7" key="1">
    <citation type="submission" date="2023-03" db="EMBL/GenBank/DDBJ databases">
        <title>Complete genome sequence of Tepidibacter sp. SWIR-1, isolated from a deep-sea hydrothermal vent.</title>
        <authorList>
            <person name="Li X."/>
        </authorList>
    </citation>
    <scope>NUCLEOTIDE SEQUENCE [LARGE SCALE GENOMIC DNA]</scope>
    <source>
        <strain evidence="6 7">SWIR-1</strain>
    </source>
</reference>
<organism evidence="6 7">
    <name type="scientific">Tepidibacter hydrothermalis</name>
    <dbReference type="NCBI Taxonomy" id="3036126"/>
    <lineage>
        <taxon>Bacteria</taxon>
        <taxon>Bacillati</taxon>
        <taxon>Bacillota</taxon>
        <taxon>Clostridia</taxon>
        <taxon>Peptostreptococcales</taxon>
        <taxon>Peptostreptococcaceae</taxon>
        <taxon>Tepidibacter</taxon>
    </lineage>
</organism>
<feature type="domain" description="4Fe-4S ferredoxin-type" evidence="5">
    <location>
        <begin position="81"/>
        <end position="110"/>
    </location>
</feature>
<evidence type="ECO:0000259" key="5">
    <source>
        <dbReference type="PROSITE" id="PS51379"/>
    </source>
</evidence>
<dbReference type="InterPro" id="IPR017900">
    <property type="entry name" value="4Fe4S_Fe_S_CS"/>
</dbReference>
<feature type="domain" description="4Fe-4S ferredoxin-type" evidence="5">
    <location>
        <begin position="2"/>
        <end position="22"/>
    </location>
</feature>
<dbReference type="InterPro" id="IPR050294">
    <property type="entry name" value="RnfB_subfamily"/>
</dbReference>
<dbReference type="CDD" id="cd10554">
    <property type="entry name" value="HycB_like"/>
    <property type="match status" value="1"/>
</dbReference>
<dbReference type="Gene3D" id="3.30.70.20">
    <property type="match status" value="2"/>
</dbReference>
<evidence type="ECO:0000256" key="2">
    <source>
        <dbReference type="ARBA" id="ARBA00022723"/>
    </source>
</evidence>
<dbReference type="PROSITE" id="PS00198">
    <property type="entry name" value="4FE4S_FER_1"/>
    <property type="match status" value="1"/>
</dbReference>
<name>A0ABY8ECU4_9FIRM</name>
<keyword evidence="7" id="KW-1185">Reference proteome</keyword>
<gene>
    <name evidence="6" type="ORF">P4S50_01345</name>
</gene>
<dbReference type="Pfam" id="PF13247">
    <property type="entry name" value="Fer4_11"/>
    <property type="match status" value="1"/>
</dbReference>
<dbReference type="PANTHER" id="PTHR42859">
    <property type="entry name" value="OXIDOREDUCTASE"/>
    <property type="match status" value="1"/>
</dbReference>
<keyword evidence="3" id="KW-0408">Iron</keyword>
<feature type="domain" description="4Fe-4S ferredoxin-type" evidence="5">
    <location>
        <begin position="134"/>
        <end position="167"/>
    </location>
</feature>
<protein>
    <submittedName>
        <fullName evidence="6">4Fe-4S dicluster domain-containing protein</fullName>
    </submittedName>
</protein>
<dbReference type="PANTHER" id="PTHR42859:SF16">
    <property type="entry name" value="FORMATE HYDROGENLYASE SUBUNIT 2-RELATED"/>
    <property type="match status" value="1"/>
</dbReference>
<dbReference type="Pfam" id="PF12800">
    <property type="entry name" value="Fer4_4"/>
    <property type="match status" value="1"/>
</dbReference>
<sequence length="185" mass="20292">MNTFVIADPNKCIGCRTCQIACVIAHSDEDIFNPECKNISFNPRLTVVKTATVSAPIQCRHCEDAPCANVCPNGSISNINGSIQINEETCIGCKTCLTACPLGAIELVDYYKDGEKVLQPNLIDMDSKTLCFKERIIANKCDLCINREKGPACVEVCPTDAFKIVKDEDIKQSVKDKRNKSVSLL</sequence>
<accession>A0ABY8ECU4</accession>
<dbReference type="SUPFAM" id="SSF54862">
    <property type="entry name" value="4Fe-4S ferredoxins"/>
    <property type="match status" value="1"/>
</dbReference>
<evidence type="ECO:0000313" key="6">
    <source>
        <dbReference type="EMBL" id="WFD10748.1"/>
    </source>
</evidence>
<dbReference type="RefSeq" id="WP_277732715.1">
    <property type="nucleotide sequence ID" value="NZ_CP120733.1"/>
</dbReference>
<evidence type="ECO:0000256" key="3">
    <source>
        <dbReference type="ARBA" id="ARBA00023004"/>
    </source>
</evidence>
<keyword evidence="4" id="KW-0411">Iron-sulfur</keyword>
<dbReference type="EMBL" id="CP120733">
    <property type="protein sequence ID" value="WFD10748.1"/>
    <property type="molecule type" value="Genomic_DNA"/>
</dbReference>